<dbReference type="Pfam" id="PF18494">
    <property type="entry name" value="Pullulanase_Ins"/>
    <property type="match status" value="1"/>
</dbReference>
<dbReference type="Gene3D" id="2.60.40.1130">
    <property type="entry name" value="Rab geranylgeranyltransferase alpha-subunit, insert domain"/>
    <property type="match status" value="1"/>
</dbReference>
<evidence type="ECO:0000313" key="7">
    <source>
        <dbReference type="EMBL" id="OOF34063.1"/>
    </source>
</evidence>
<feature type="domain" description="Pullulanase Ins" evidence="6">
    <location>
        <begin position="366"/>
        <end position="440"/>
    </location>
</feature>
<dbReference type="InterPro" id="IPR013780">
    <property type="entry name" value="Glyco_hydro_b"/>
</dbReference>
<evidence type="ECO:0000313" key="8">
    <source>
        <dbReference type="Proteomes" id="UP000189431"/>
    </source>
</evidence>
<dbReference type="CDD" id="cd02860">
    <property type="entry name" value="E_set_Pullulanase"/>
    <property type="match status" value="1"/>
</dbReference>
<keyword evidence="8" id="KW-1185">Reference proteome</keyword>
<dbReference type="Pfam" id="PF11852">
    <property type="entry name" value="Pullul_strch_C"/>
    <property type="match status" value="1"/>
</dbReference>
<dbReference type="Gene3D" id="2.60.40.1180">
    <property type="entry name" value="Golgi alpha-mannosidase II"/>
    <property type="match status" value="1"/>
</dbReference>
<dbReference type="InterPro" id="IPR011839">
    <property type="entry name" value="Pullul_strch"/>
</dbReference>
<feature type="domain" description="Pullulanase N2" evidence="5">
    <location>
        <begin position="60"/>
        <end position="166"/>
    </location>
</feature>
<dbReference type="Gene3D" id="3.20.20.80">
    <property type="entry name" value="Glycosidases"/>
    <property type="match status" value="1"/>
</dbReference>
<reference evidence="8" key="1">
    <citation type="submission" date="2017-01" db="EMBL/GenBank/DDBJ databases">
        <title>Draft genome of the species Salinivibrio costicola subsp. alcaliphilus.</title>
        <authorList>
            <person name="Lopez-Hermoso C."/>
            <person name="De La Haba R."/>
            <person name="Sanchez-Porro C."/>
            <person name="Ventosa A."/>
        </authorList>
    </citation>
    <scope>NUCLEOTIDE SEQUENCE [LARGE SCALE GENOMIC DNA]</scope>
    <source>
        <strain evidence="8">CBH448</strain>
    </source>
</reference>
<organism evidence="7 8">
    <name type="scientific">Salinivibrio costicola subsp. alcaliphilus</name>
    <dbReference type="NCBI Taxonomy" id="272773"/>
    <lineage>
        <taxon>Bacteria</taxon>
        <taxon>Pseudomonadati</taxon>
        <taxon>Pseudomonadota</taxon>
        <taxon>Gammaproteobacteria</taxon>
        <taxon>Vibrionales</taxon>
        <taxon>Vibrionaceae</taxon>
        <taxon>Salinivibrio</taxon>
    </lineage>
</organism>
<feature type="domain" description="Glycoside hydrolase family 13 N-terminal" evidence="3">
    <location>
        <begin position="178"/>
        <end position="268"/>
    </location>
</feature>
<dbReference type="RefSeq" id="WP_077669481.1">
    <property type="nucleotide sequence ID" value="NZ_MUFR01000017.1"/>
</dbReference>
<dbReference type="InterPro" id="IPR017853">
    <property type="entry name" value="GH"/>
</dbReference>
<keyword evidence="2" id="KW-0378">Hydrolase</keyword>
<dbReference type="InterPro" id="IPR024561">
    <property type="entry name" value="Pullul_strch_C"/>
</dbReference>
<dbReference type="Pfam" id="PF17967">
    <property type="entry name" value="Pullulanase_N2"/>
    <property type="match status" value="1"/>
</dbReference>
<dbReference type="InterPro" id="IPR041111">
    <property type="entry name" value="Pullulanase_Ins"/>
</dbReference>
<dbReference type="InterPro" id="IPR013783">
    <property type="entry name" value="Ig-like_fold"/>
</dbReference>
<dbReference type="CDD" id="cd11341">
    <property type="entry name" value="AmyAc_Pullulanase_LD-like"/>
    <property type="match status" value="1"/>
</dbReference>
<dbReference type="SUPFAM" id="SSF51011">
    <property type="entry name" value="Glycosyl hydrolase domain"/>
    <property type="match status" value="1"/>
</dbReference>
<dbReference type="PROSITE" id="PS51257">
    <property type="entry name" value="PROKAR_LIPOPROTEIN"/>
    <property type="match status" value="1"/>
</dbReference>
<dbReference type="Proteomes" id="UP000189431">
    <property type="component" value="Unassembled WGS sequence"/>
</dbReference>
<gene>
    <name evidence="7" type="ORF">BZJ21_07595</name>
</gene>
<dbReference type="InterPro" id="IPR014756">
    <property type="entry name" value="Ig_E-set"/>
</dbReference>
<sequence>MNPPLKKHPLALPFTIASAIVLTGCQLNDDNPDVDTNIDTSPTPSVRDAGTSDASVLFADADTLLTHQTHATSLTLYYSADGTMRYNPDTQQVENATASVESTLATRDNWQASFPHLQGNVKGFDFDFVSADIALKQWLKGQLLAIAKDGDTVLTATDVQPARALDALYAEHAEKLNYGAIPDAGHTEFRLWAPTAQQVSLVPYQSASEQNAPKQRQTPIKMDFDAESGSWHVATTALNHGDYYRYQLSVYHPETHRIERLEVTDPYSHSLSTNSSYSQVVDLNAPALKPSGWDTLSAPHSQQNPANSVIYEAHVRDFSALDQSTPQNLRGKYLAFTQNTTEPVKHLTALAQSGVTHLHLLPVFDIASINEDAAQRIDVTDRFSALCDKAPSLKDTPRLASECDNNQTIQAALTDLAAQDSADTPYVQTVMAAMRQYDSFNWGYDPFHYTVPEGSYATEPEGTARILEFRKMIMAIKQNIGMNVVMDVVYNHTHQAGLGSYSVLNKVVPWYYQRLNPVTGDVEQSTCCSNTAPEHRMFAKLIDDSVATWVKDYKIDAFRWDLMGHHPLAQIEHTLDVARDINPDVYFYGEGWNFGEVANDRQFVQATQANLAGTGIGSFSDRLRDAVRGGGPFDGGESLRKNQGFGNGQWVTPNDLQQQNSGERASAPHNADLVRLGMAGNLKDFQLQIANGNVVRGDEVDYNGQPAGYAQDAWEVQNYVSKHDNQTLWDNHQYKFPYAMPLATRVRAQAVSLSTALLGQGVPFIHMGSELLRSKSMQRDSYDSGDWYNRVDFTRQTTQWDQGLPREDKDGYNWPMIETVIANHNSEAKPTPQAISNMDSYFNELVALRMSSGLFHLGQGSVINQRVSFHNTGVSQKPGLIVMQIDNSGSLHDSTIDATRDGIIVAINASGAAVNDFDNINATGYQLHSLQANASNGSIAYNQQAAQVTNGKLTVPAWSVAVFEKPHQP</sequence>
<dbReference type="InterPro" id="IPR040671">
    <property type="entry name" value="Pullulanase_N2"/>
</dbReference>
<comment type="caution">
    <text evidence="7">The sequence shown here is derived from an EMBL/GenBank/DDBJ whole genome shotgun (WGS) entry which is preliminary data.</text>
</comment>
<dbReference type="Pfam" id="PF02922">
    <property type="entry name" value="CBM_48"/>
    <property type="match status" value="1"/>
</dbReference>
<dbReference type="InterPro" id="IPR004193">
    <property type="entry name" value="Glyco_hydro_13_N"/>
</dbReference>
<dbReference type="PANTHER" id="PTHR43002">
    <property type="entry name" value="GLYCOGEN DEBRANCHING ENZYME"/>
    <property type="match status" value="1"/>
</dbReference>
<evidence type="ECO:0008006" key="9">
    <source>
        <dbReference type="Google" id="ProtNLM"/>
    </source>
</evidence>
<evidence type="ECO:0000256" key="1">
    <source>
        <dbReference type="ARBA" id="ARBA00008061"/>
    </source>
</evidence>
<comment type="similarity">
    <text evidence="1">Belongs to the glycosyl hydrolase 13 family.</text>
</comment>
<dbReference type="EMBL" id="MUFR01000017">
    <property type="protein sequence ID" value="OOF34063.1"/>
    <property type="molecule type" value="Genomic_DNA"/>
</dbReference>
<evidence type="ECO:0000259" key="5">
    <source>
        <dbReference type="Pfam" id="PF17967"/>
    </source>
</evidence>
<protein>
    <recommendedName>
        <fullName evidence="9">Pullulanase-type alpha-1,6-glucosidase</fullName>
    </recommendedName>
</protein>
<dbReference type="Gene3D" id="2.60.40.10">
    <property type="entry name" value="Immunoglobulins"/>
    <property type="match status" value="1"/>
</dbReference>
<evidence type="ECO:0000259" key="6">
    <source>
        <dbReference type="Pfam" id="PF18494"/>
    </source>
</evidence>
<name>A0ABX3KQR7_SALCS</name>
<evidence type="ECO:0000256" key="2">
    <source>
        <dbReference type="ARBA" id="ARBA00023295"/>
    </source>
</evidence>
<proteinExistence type="inferred from homology"/>
<evidence type="ECO:0000259" key="3">
    <source>
        <dbReference type="Pfam" id="PF02922"/>
    </source>
</evidence>
<keyword evidence="2" id="KW-0326">Glycosidase</keyword>
<dbReference type="SUPFAM" id="SSF51445">
    <property type="entry name" value="(Trans)glycosidases"/>
    <property type="match status" value="1"/>
</dbReference>
<feature type="domain" description="Alpha-1,6-glucosidases pullulanase-type C-terminal" evidence="4">
    <location>
        <begin position="796"/>
        <end position="965"/>
    </location>
</feature>
<dbReference type="SUPFAM" id="SSF81296">
    <property type="entry name" value="E set domains"/>
    <property type="match status" value="2"/>
</dbReference>
<evidence type="ECO:0000259" key="4">
    <source>
        <dbReference type="Pfam" id="PF11852"/>
    </source>
</evidence>
<dbReference type="NCBIfam" id="TIGR02103">
    <property type="entry name" value="pullul_strch"/>
    <property type="match status" value="1"/>
</dbReference>
<accession>A0ABX3KQR7</accession>